<feature type="signal peptide" evidence="2">
    <location>
        <begin position="1"/>
        <end position="23"/>
    </location>
</feature>
<name>A0A3N9U9G5_9BACI</name>
<dbReference type="InterPro" id="IPR047773">
    <property type="entry name" value="YHYH_dom_bact"/>
</dbReference>
<dbReference type="EMBL" id="RRCT01000025">
    <property type="protein sequence ID" value="RQW73210.1"/>
    <property type="molecule type" value="Genomic_DNA"/>
</dbReference>
<gene>
    <name evidence="3" type="ORF">EBB45_17760</name>
</gene>
<protein>
    <submittedName>
        <fullName evidence="3">YHYH domain-containing protein</fullName>
    </submittedName>
</protein>
<organism evidence="3 4">
    <name type="scientific">Lysinibacillus composti</name>
    <dbReference type="NCBI Taxonomy" id="720633"/>
    <lineage>
        <taxon>Bacteria</taxon>
        <taxon>Bacillati</taxon>
        <taxon>Bacillota</taxon>
        <taxon>Bacilli</taxon>
        <taxon>Bacillales</taxon>
        <taxon>Bacillaceae</taxon>
        <taxon>Lysinibacillus</taxon>
    </lineage>
</organism>
<dbReference type="Proteomes" id="UP000274033">
    <property type="component" value="Unassembled WGS sequence"/>
</dbReference>
<dbReference type="AlphaFoldDB" id="A0A3N9U9G5"/>
<keyword evidence="4" id="KW-1185">Reference proteome</keyword>
<feature type="compositionally biased region" description="Low complexity" evidence="1">
    <location>
        <begin position="58"/>
        <end position="74"/>
    </location>
</feature>
<evidence type="ECO:0000313" key="4">
    <source>
        <dbReference type="Proteomes" id="UP000274033"/>
    </source>
</evidence>
<dbReference type="OrthoDB" id="2503396at2"/>
<evidence type="ECO:0000313" key="3">
    <source>
        <dbReference type="EMBL" id="RQW73210.1"/>
    </source>
</evidence>
<comment type="caution">
    <text evidence="3">The sequence shown here is derived from an EMBL/GenBank/DDBJ whole genome shotgun (WGS) entry which is preliminary data.</text>
</comment>
<evidence type="ECO:0000256" key="2">
    <source>
        <dbReference type="SAM" id="SignalP"/>
    </source>
</evidence>
<accession>A0A3N9U9G5</accession>
<feature type="chain" id="PRO_5017965855" evidence="2">
    <location>
        <begin position="24"/>
        <end position="248"/>
    </location>
</feature>
<sequence>MKKSRILLSTALIMALSASSVYAHPGRTDSNGGHTCRTNCTERWGLEYGEYHYHNGGSSSSSNSSSSSSSSSSSAVKKSGPSVKEIAAQKAKKAQQEKEAAAKKAKQIAQAEQDGYADGLKDGYNGTSNISTSKYQGAYNKGYKKGFAKGELKLSNAKNKACRAGYAAAQKTKSAVVPAAYQTNTTLSAAFLQGFERYTIDVEKQKYYDMGYKDSFTMDKYKEPNLNNENRIRWYKEGFDAGKKAQVA</sequence>
<evidence type="ECO:0000256" key="1">
    <source>
        <dbReference type="SAM" id="MobiDB-lite"/>
    </source>
</evidence>
<dbReference type="NCBIfam" id="NF033223">
    <property type="entry name" value="YHYH_alt"/>
    <property type="match status" value="1"/>
</dbReference>
<keyword evidence="2" id="KW-0732">Signal</keyword>
<feature type="region of interest" description="Disordered" evidence="1">
    <location>
        <begin position="56"/>
        <end position="99"/>
    </location>
</feature>
<proteinExistence type="predicted"/>
<reference evidence="3 4" key="1">
    <citation type="journal article" date="2013" name="J. Microbiol.">
        <title>Lysinibacillus chungkukjangi sp. nov., isolated from Chungkukjang, Korean fermented soybean food.</title>
        <authorList>
            <person name="Kim S.J."/>
            <person name="Jang Y.H."/>
            <person name="Hamada M."/>
            <person name="Ahn J.H."/>
            <person name="Weon H.Y."/>
            <person name="Suzuki K."/>
            <person name="Whang K.S."/>
            <person name="Kwon S.W."/>
        </authorList>
    </citation>
    <scope>NUCLEOTIDE SEQUENCE [LARGE SCALE GENOMIC DNA]</scope>
    <source>
        <strain evidence="3 4">MCCC 1A12701</strain>
    </source>
</reference>
<dbReference type="RefSeq" id="WP_124766692.1">
    <property type="nucleotide sequence ID" value="NZ_JAFBDY010000023.1"/>
</dbReference>